<keyword evidence="2" id="KW-1185">Reference proteome</keyword>
<proteinExistence type="predicted"/>
<comment type="caution">
    <text evidence="1">The sequence shown here is derived from an EMBL/GenBank/DDBJ whole genome shotgun (WGS) entry which is preliminary data.</text>
</comment>
<protein>
    <submittedName>
        <fullName evidence="1">Uncharacterized protein</fullName>
    </submittedName>
</protein>
<gene>
    <name evidence="1" type="ORF">GCM10010251_43850</name>
</gene>
<dbReference type="Proteomes" id="UP000658320">
    <property type="component" value="Unassembled WGS sequence"/>
</dbReference>
<reference evidence="1" key="2">
    <citation type="submission" date="2020-09" db="EMBL/GenBank/DDBJ databases">
        <authorList>
            <person name="Sun Q."/>
            <person name="Ohkuma M."/>
        </authorList>
    </citation>
    <scope>NUCLEOTIDE SEQUENCE</scope>
    <source>
        <strain evidence="1">JCM 4346</strain>
    </source>
</reference>
<dbReference type="AlphaFoldDB" id="A0A918CGP7"/>
<dbReference type="EMBL" id="BMSX01000010">
    <property type="protein sequence ID" value="GGR23032.1"/>
    <property type="molecule type" value="Genomic_DNA"/>
</dbReference>
<accession>A0A918CGP7</accession>
<reference evidence="1" key="1">
    <citation type="journal article" date="2014" name="Int. J. Syst. Evol. Microbiol.">
        <title>Complete genome sequence of Corynebacterium casei LMG S-19264T (=DSM 44701T), isolated from a smear-ripened cheese.</title>
        <authorList>
            <consortium name="US DOE Joint Genome Institute (JGI-PGF)"/>
            <person name="Walter F."/>
            <person name="Albersmeier A."/>
            <person name="Kalinowski J."/>
            <person name="Ruckert C."/>
        </authorList>
    </citation>
    <scope>NUCLEOTIDE SEQUENCE</scope>
    <source>
        <strain evidence="1">JCM 4346</strain>
    </source>
</reference>
<evidence type="ECO:0000313" key="2">
    <source>
        <dbReference type="Proteomes" id="UP000658320"/>
    </source>
</evidence>
<organism evidence="1 2">
    <name type="scientific">Streptomyces aurantiogriseus</name>
    <dbReference type="NCBI Taxonomy" id="66870"/>
    <lineage>
        <taxon>Bacteria</taxon>
        <taxon>Bacillati</taxon>
        <taxon>Actinomycetota</taxon>
        <taxon>Actinomycetes</taxon>
        <taxon>Kitasatosporales</taxon>
        <taxon>Streptomycetaceae</taxon>
        <taxon>Streptomyces</taxon>
    </lineage>
</organism>
<sequence>MKVTATDVAHACESPCSRHMPMKRIQGGIDATTAELRARRTQCTDTMHALNAWTESTDGKHGSTHVLNAGAELYTVVEGLSQSSHAGKRT</sequence>
<name>A0A918CGP7_9ACTN</name>
<evidence type="ECO:0000313" key="1">
    <source>
        <dbReference type="EMBL" id="GGR23032.1"/>
    </source>
</evidence>